<dbReference type="PANTHER" id="PTHR43682">
    <property type="entry name" value="LACTATE UTILIZATION PROTEIN C"/>
    <property type="match status" value="1"/>
</dbReference>
<sequence>MAGNTPREFQAVVRPYPKSAGVSSKTTILQQIRDAKPAPRRLPNLPPDPSPDPAGWEEAFREVLAASKATFVAPQNLLDYVKGSGARTIVSTVAGIDGTLDLLAIDDPLQLAGVDLAVLPARLGVAENGAMWVSEAEAVHRVLPFITQHLLLVLERKDLVGTMHEAYRRIDIAATGFGVFIAGPSKTADIEQSLVIGAHGPRSLVVCLR</sequence>
<evidence type="ECO:0000313" key="4">
    <source>
        <dbReference type="Proteomes" id="UP000308528"/>
    </source>
</evidence>
<gene>
    <name evidence="3" type="ORF">E4021_09670</name>
</gene>
<dbReference type="InterPro" id="IPR003741">
    <property type="entry name" value="LUD_dom"/>
</dbReference>
<keyword evidence="4" id="KW-1185">Reference proteome</keyword>
<dbReference type="AlphaFoldDB" id="A0A4S4NJD1"/>
<dbReference type="OrthoDB" id="9794157at2"/>
<evidence type="ECO:0000313" key="3">
    <source>
        <dbReference type="EMBL" id="THH39869.1"/>
    </source>
</evidence>
<dbReference type="Proteomes" id="UP000308528">
    <property type="component" value="Unassembled WGS sequence"/>
</dbReference>
<reference evidence="3 4" key="1">
    <citation type="submission" date="2019-04" db="EMBL/GenBank/DDBJ databases">
        <title>Lewinella litorea sp. nov., isolated from a marine sand.</title>
        <authorList>
            <person name="Yoon J.-H."/>
        </authorList>
    </citation>
    <scope>NUCLEOTIDE SEQUENCE [LARGE SCALE GENOMIC DNA]</scope>
    <source>
        <strain evidence="3 4">HSMS-39</strain>
    </source>
</reference>
<feature type="region of interest" description="Disordered" evidence="1">
    <location>
        <begin position="22"/>
        <end position="55"/>
    </location>
</feature>
<organism evidence="3 4">
    <name type="scientific">Neolewinella litorea</name>
    <dbReference type="NCBI Taxonomy" id="2562452"/>
    <lineage>
        <taxon>Bacteria</taxon>
        <taxon>Pseudomonadati</taxon>
        <taxon>Bacteroidota</taxon>
        <taxon>Saprospiria</taxon>
        <taxon>Saprospirales</taxon>
        <taxon>Lewinellaceae</taxon>
        <taxon>Neolewinella</taxon>
    </lineage>
</organism>
<feature type="domain" description="LUD" evidence="2">
    <location>
        <begin position="112"/>
        <end position="207"/>
    </location>
</feature>
<comment type="caution">
    <text evidence="3">The sequence shown here is derived from an EMBL/GenBank/DDBJ whole genome shotgun (WGS) entry which is preliminary data.</text>
</comment>
<dbReference type="Pfam" id="PF02589">
    <property type="entry name" value="LUD_dom"/>
    <property type="match status" value="1"/>
</dbReference>
<evidence type="ECO:0000256" key="1">
    <source>
        <dbReference type="SAM" id="MobiDB-lite"/>
    </source>
</evidence>
<dbReference type="SUPFAM" id="SSF100950">
    <property type="entry name" value="NagB/RpiA/CoA transferase-like"/>
    <property type="match status" value="1"/>
</dbReference>
<dbReference type="InterPro" id="IPR037171">
    <property type="entry name" value="NagB/RpiA_transferase-like"/>
</dbReference>
<dbReference type="PANTHER" id="PTHR43682:SF1">
    <property type="entry name" value="LACTATE UTILIZATION PROTEIN C"/>
    <property type="match status" value="1"/>
</dbReference>
<protein>
    <submittedName>
        <fullName evidence="3">Lactate utilization protein B/C</fullName>
    </submittedName>
</protein>
<accession>A0A4S4NJD1</accession>
<evidence type="ECO:0000259" key="2">
    <source>
        <dbReference type="Pfam" id="PF02589"/>
    </source>
</evidence>
<name>A0A4S4NJD1_9BACT</name>
<dbReference type="Gene3D" id="3.40.50.10420">
    <property type="entry name" value="NagB/RpiA/CoA transferase-like"/>
    <property type="match status" value="1"/>
</dbReference>
<proteinExistence type="predicted"/>
<dbReference type="EMBL" id="SRSF01000003">
    <property type="protein sequence ID" value="THH39869.1"/>
    <property type="molecule type" value="Genomic_DNA"/>
</dbReference>
<dbReference type="InterPro" id="IPR024185">
    <property type="entry name" value="FTHF_cligase-like_sf"/>
</dbReference>